<sequence>MAKAAYTAEAHVSGGRNGHGRTSDGALDLDLRMPAEMGGEGAGANPEQLFAIGYAACFGTTLDLLGQRDGFTAGDAEIDAAVSLVPNGSGGFKLGAELRISLPSLTPDEAVRLARAAHQACPYSSATRGNIDVSLVVNGKQL</sequence>
<comment type="similarity">
    <text evidence="1">Belongs to the OsmC/Ohr family.</text>
</comment>
<dbReference type="GO" id="GO:0006979">
    <property type="term" value="P:response to oxidative stress"/>
    <property type="evidence" value="ECO:0007669"/>
    <property type="project" value="InterPro"/>
</dbReference>
<dbReference type="Pfam" id="PF02566">
    <property type="entry name" value="OsmC"/>
    <property type="match status" value="1"/>
</dbReference>
<evidence type="ECO:0000313" key="3">
    <source>
        <dbReference type="EMBL" id="SNT40354.1"/>
    </source>
</evidence>
<dbReference type="Proteomes" id="UP000198318">
    <property type="component" value="Unassembled WGS sequence"/>
</dbReference>
<dbReference type="InterPro" id="IPR036102">
    <property type="entry name" value="OsmC/Ohrsf"/>
</dbReference>
<dbReference type="InterPro" id="IPR003718">
    <property type="entry name" value="OsmC/Ohr_fam"/>
</dbReference>
<gene>
    <name evidence="3" type="ORF">SAMN05443665_102765</name>
</gene>
<dbReference type="PANTHER" id="PTHR33797">
    <property type="entry name" value="ORGANIC HYDROPEROXIDE RESISTANCE PROTEIN-LIKE"/>
    <property type="match status" value="1"/>
</dbReference>
<dbReference type="InterPro" id="IPR019953">
    <property type="entry name" value="OHR"/>
</dbReference>
<dbReference type="PANTHER" id="PTHR33797:SF2">
    <property type="entry name" value="ORGANIC HYDROPEROXIDE RESISTANCE PROTEIN-LIKE"/>
    <property type="match status" value="1"/>
</dbReference>
<evidence type="ECO:0000256" key="1">
    <source>
        <dbReference type="ARBA" id="ARBA00007378"/>
    </source>
</evidence>
<dbReference type="RefSeq" id="WP_089328621.1">
    <property type="nucleotide sequence ID" value="NZ_FZOR01000027.1"/>
</dbReference>
<dbReference type="EMBL" id="FZOR01000027">
    <property type="protein sequence ID" value="SNT40354.1"/>
    <property type="molecule type" value="Genomic_DNA"/>
</dbReference>
<dbReference type="NCBIfam" id="TIGR03561">
    <property type="entry name" value="organ_hyd_perox"/>
    <property type="match status" value="1"/>
</dbReference>
<keyword evidence="4" id="KW-1185">Reference proteome</keyword>
<dbReference type="Gene3D" id="2.20.25.10">
    <property type="match status" value="1"/>
</dbReference>
<dbReference type="OrthoDB" id="9797508at2"/>
<feature type="region of interest" description="Disordered" evidence="2">
    <location>
        <begin position="1"/>
        <end position="26"/>
    </location>
</feature>
<evidence type="ECO:0000313" key="4">
    <source>
        <dbReference type="Proteomes" id="UP000198318"/>
    </source>
</evidence>
<dbReference type="Gene3D" id="3.30.300.20">
    <property type="match status" value="1"/>
</dbReference>
<dbReference type="AlphaFoldDB" id="A0A239ME32"/>
<organism evidence="3 4">
    <name type="scientific">Actinomadura meyerae</name>
    <dbReference type="NCBI Taxonomy" id="240840"/>
    <lineage>
        <taxon>Bacteria</taxon>
        <taxon>Bacillati</taxon>
        <taxon>Actinomycetota</taxon>
        <taxon>Actinomycetes</taxon>
        <taxon>Streptosporangiales</taxon>
        <taxon>Thermomonosporaceae</taxon>
        <taxon>Actinomadura</taxon>
    </lineage>
</organism>
<accession>A0A239ME32</accession>
<dbReference type="SUPFAM" id="SSF82784">
    <property type="entry name" value="OsmC-like"/>
    <property type="match status" value="1"/>
</dbReference>
<name>A0A239ME32_9ACTN</name>
<dbReference type="InterPro" id="IPR015946">
    <property type="entry name" value="KH_dom-like_a/b"/>
</dbReference>
<protein>
    <submittedName>
        <fullName evidence="3">Peroxiredoxin, Ohr subfamily</fullName>
    </submittedName>
</protein>
<evidence type="ECO:0000256" key="2">
    <source>
        <dbReference type="SAM" id="MobiDB-lite"/>
    </source>
</evidence>
<proteinExistence type="inferred from homology"/>
<reference evidence="3 4" key="1">
    <citation type="submission" date="2017-06" db="EMBL/GenBank/DDBJ databases">
        <authorList>
            <person name="Kim H.J."/>
            <person name="Triplett B.A."/>
        </authorList>
    </citation>
    <scope>NUCLEOTIDE SEQUENCE [LARGE SCALE GENOMIC DNA]</scope>
    <source>
        <strain evidence="3 4">DSM 44715</strain>
    </source>
</reference>